<evidence type="ECO:0000313" key="3">
    <source>
        <dbReference type="Proteomes" id="UP000315522"/>
    </source>
</evidence>
<organism evidence="2 3">
    <name type="scientific">Lachnellula willkommii</name>
    <dbReference type="NCBI Taxonomy" id="215461"/>
    <lineage>
        <taxon>Eukaryota</taxon>
        <taxon>Fungi</taxon>
        <taxon>Dikarya</taxon>
        <taxon>Ascomycota</taxon>
        <taxon>Pezizomycotina</taxon>
        <taxon>Leotiomycetes</taxon>
        <taxon>Helotiales</taxon>
        <taxon>Lachnaceae</taxon>
        <taxon>Lachnellula</taxon>
    </lineage>
</organism>
<dbReference type="EMBL" id="QGML01001008">
    <property type="protein sequence ID" value="TVY90027.1"/>
    <property type="molecule type" value="Genomic_DNA"/>
</dbReference>
<sequence length="180" mass="20321">MDPTQKSPERAFALQKYLLLHAQHDALQKHLSHITTSLPEPASSSPEPSPDRYRQGSISSSAGSDSSYLSSSPPSHPSHHHRSGSIPFPPPQRPVLRSRRSSLPTVITGSLLDEIEEDEIKLKDVNQQIKSTLTALLNCESVRGDKRYRNWIQTRLMDTEQELKQSRTRRKSDEINGMIF</sequence>
<gene>
    <name evidence="2" type="ORF">LAWI1_G003387</name>
</gene>
<keyword evidence="3" id="KW-1185">Reference proteome</keyword>
<name>A0A559MAQ8_9HELO</name>
<feature type="compositionally biased region" description="Low complexity" evidence="1">
    <location>
        <begin position="56"/>
        <end position="73"/>
    </location>
</feature>
<evidence type="ECO:0000256" key="1">
    <source>
        <dbReference type="SAM" id="MobiDB-lite"/>
    </source>
</evidence>
<dbReference type="AlphaFoldDB" id="A0A559MAQ8"/>
<feature type="region of interest" description="Disordered" evidence="1">
    <location>
        <begin position="30"/>
        <end position="102"/>
    </location>
</feature>
<evidence type="ECO:0000313" key="2">
    <source>
        <dbReference type="EMBL" id="TVY90027.1"/>
    </source>
</evidence>
<feature type="compositionally biased region" description="Low complexity" evidence="1">
    <location>
        <begin position="37"/>
        <end position="46"/>
    </location>
</feature>
<proteinExistence type="predicted"/>
<comment type="caution">
    <text evidence="2">The sequence shown here is derived from an EMBL/GenBank/DDBJ whole genome shotgun (WGS) entry which is preliminary data.</text>
</comment>
<dbReference type="Proteomes" id="UP000315522">
    <property type="component" value="Unassembled WGS sequence"/>
</dbReference>
<reference evidence="2 3" key="1">
    <citation type="submission" date="2018-05" db="EMBL/GenBank/DDBJ databases">
        <title>Genome sequencing and assembly of the regulated plant pathogen Lachnellula willkommii and related sister species for the development of diagnostic species identification markers.</title>
        <authorList>
            <person name="Giroux E."/>
            <person name="Bilodeau G."/>
        </authorList>
    </citation>
    <scope>NUCLEOTIDE SEQUENCE [LARGE SCALE GENOMIC DNA]</scope>
    <source>
        <strain evidence="2 3">CBS 172.35</strain>
    </source>
</reference>
<accession>A0A559MAQ8</accession>
<protein>
    <submittedName>
        <fullName evidence="2">Uncharacterized protein</fullName>
    </submittedName>
</protein>